<comment type="caution">
    <text evidence="2">The sequence shown here is derived from an EMBL/GenBank/DDBJ whole genome shotgun (WGS) entry which is preliminary data.</text>
</comment>
<reference evidence="2 3" key="1">
    <citation type="submission" date="2018-05" db="EMBL/GenBank/DDBJ databases">
        <title>Draft Genome Sequences for a Diverse set of 7 Haemophilus Species.</title>
        <authorList>
            <person name="Nichols M."/>
            <person name="Topaz N."/>
            <person name="Wang X."/>
            <person name="Wang X."/>
            <person name="Boxrud D."/>
        </authorList>
    </citation>
    <scope>NUCLEOTIDE SEQUENCE [LARGE SCALE GENOMIC DNA]</scope>
    <source>
        <strain evidence="2 3">C2002001239</strain>
    </source>
</reference>
<evidence type="ECO:0000256" key="1">
    <source>
        <dbReference type="SAM" id="Coils"/>
    </source>
</evidence>
<evidence type="ECO:0000313" key="3">
    <source>
        <dbReference type="Proteomes" id="UP000253872"/>
    </source>
</evidence>
<organism evidence="2 3">
    <name type="scientific">Haemophilus sputorum</name>
    <dbReference type="NCBI Taxonomy" id="1078480"/>
    <lineage>
        <taxon>Bacteria</taxon>
        <taxon>Pseudomonadati</taxon>
        <taxon>Pseudomonadota</taxon>
        <taxon>Gammaproteobacteria</taxon>
        <taxon>Pasteurellales</taxon>
        <taxon>Pasteurellaceae</taxon>
        <taxon>Haemophilus</taxon>
    </lineage>
</organism>
<dbReference type="EMBL" id="QEPN01000001">
    <property type="protein sequence ID" value="RDE73788.1"/>
    <property type="molecule type" value="Genomic_DNA"/>
</dbReference>
<dbReference type="AlphaFoldDB" id="A0A369YIY3"/>
<sequence>MVNYGNQFLFAKEQKMENQIAELKKELAALQVQLKTHQIALEMLAATLEPNARQQWADYLASYLAVRARTTAEIAHAEQPLLQSIQSLQEKVAAPLSLS</sequence>
<accession>A0A369YIY3</accession>
<feature type="coiled-coil region" evidence="1">
    <location>
        <begin position="6"/>
        <end position="40"/>
    </location>
</feature>
<protein>
    <submittedName>
        <fullName evidence="2">Uncharacterized protein</fullName>
    </submittedName>
</protein>
<evidence type="ECO:0000313" key="2">
    <source>
        <dbReference type="EMBL" id="RDE73788.1"/>
    </source>
</evidence>
<dbReference type="Proteomes" id="UP000253872">
    <property type="component" value="Unassembled WGS sequence"/>
</dbReference>
<keyword evidence="1" id="KW-0175">Coiled coil</keyword>
<name>A0A369YIY3_9PAST</name>
<proteinExistence type="predicted"/>
<gene>
    <name evidence="2" type="ORF">DPV93_01120</name>
</gene>